<protein>
    <submittedName>
        <fullName evidence="1">Uncharacterized protein</fullName>
    </submittedName>
</protein>
<evidence type="ECO:0000313" key="2">
    <source>
        <dbReference type="Proteomes" id="UP000298794"/>
    </source>
</evidence>
<dbReference type="EMBL" id="MK814757">
    <property type="protein sequence ID" value="QCG77619.1"/>
    <property type="molecule type" value="Genomic_DNA"/>
</dbReference>
<sequence>MVVFYGFSVVEGGEPGVRSAWNFQNYGYDMITAARFPATIPIHVAVHVGRAAGDPDTFSFILATLDGHGKAINAPGIPPAIERLESWQPMENGLSFQRMTVIATIDLHCAKPDSYQIGLSMPGWQVPSLPLYVVSE</sequence>
<name>A0A4D6T6F2_9CAUD</name>
<evidence type="ECO:0000313" key="1">
    <source>
        <dbReference type="EMBL" id="QCG77619.1"/>
    </source>
</evidence>
<gene>
    <name evidence="1" type="primary">36</name>
    <name evidence="1" type="ORF">SEA_FAIRFAXIDUM_36</name>
</gene>
<dbReference type="KEGG" id="vg:55013820"/>
<proteinExistence type="predicted"/>
<keyword evidence="2" id="KW-1185">Reference proteome</keyword>
<dbReference type="GeneID" id="55013820"/>
<dbReference type="Proteomes" id="UP000298794">
    <property type="component" value="Segment"/>
</dbReference>
<reference evidence="1 2" key="1">
    <citation type="submission" date="2019-04" db="EMBL/GenBank/DDBJ databases">
        <authorList>
            <person name="Adelsberg A.K."/>
            <person name="Kohli N."/>
            <person name="Marar C.I."/>
            <person name="Roccamo R.A."/>
            <person name="Shoush J.M."/>
            <person name="Butela K.A."/>
            <person name="Garlena R.A."/>
            <person name="Russell D.A."/>
            <person name="Pope W.H."/>
            <person name="Jacobs-Sera D."/>
            <person name="Hatfull G.F."/>
        </authorList>
    </citation>
    <scope>NUCLEOTIDE SEQUENCE [LARGE SCALE GENOMIC DNA]</scope>
</reference>
<accession>A0A4D6T6F2</accession>
<dbReference type="RefSeq" id="YP_009822324.1">
    <property type="nucleotide sequence ID" value="NC_048185.1"/>
</dbReference>
<organism evidence="1 2">
    <name type="scientific">Gordonia phage Fairfaxidum</name>
    <dbReference type="NCBI Taxonomy" id="2572526"/>
    <lineage>
        <taxon>Viruses</taxon>
        <taxon>Duplodnaviria</taxon>
        <taxon>Heunggongvirae</taxon>
        <taxon>Uroviricota</taxon>
        <taxon>Caudoviricetes</taxon>
        <taxon>Fairfaxidumvirus</taxon>
        <taxon>Fairfaxidumvirus fairfaxidum</taxon>
    </lineage>
</organism>